<dbReference type="InterPro" id="IPR002347">
    <property type="entry name" value="SDR_fam"/>
</dbReference>
<organism evidence="3 4">
    <name type="scientific">Micromonas commoda (strain RCC299 / NOUM17 / CCMP2709)</name>
    <name type="common">Picoplanktonic green alga</name>
    <dbReference type="NCBI Taxonomy" id="296587"/>
    <lineage>
        <taxon>Eukaryota</taxon>
        <taxon>Viridiplantae</taxon>
        <taxon>Chlorophyta</taxon>
        <taxon>Mamiellophyceae</taxon>
        <taxon>Mamiellales</taxon>
        <taxon>Mamiellaceae</taxon>
        <taxon>Micromonas</taxon>
    </lineage>
</organism>
<dbReference type="GeneID" id="8245197"/>
<proteinExistence type="inferred from homology"/>
<dbReference type="eggNOG" id="KOG1208">
    <property type="taxonomic scope" value="Eukaryota"/>
</dbReference>
<dbReference type="STRING" id="296587.C1EA91"/>
<dbReference type="Gene3D" id="3.40.50.720">
    <property type="entry name" value="NAD(P)-binding Rossmann-like Domain"/>
    <property type="match status" value="1"/>
</dbReference>
<dbReference type="InParanoid" id="C1EA91"/>
<keyword evidence="4" id="KW-1185">Reference proteome</keyword>
<accession>C1EA91</accession>
<sequence>MPFIASISTGLRGLVTGRGGSKETGRPGGAKGRHLSVDVKSQVSWRSLAAADDDQRRIALVTGATDGIGFHTACMLSAAGYGVIVHGRSASRVRNAVDRVNESRSFLDKFGKGGVVGAYVRDFDSLDDVRALARDVLDNHPRLHLLDNNAGVFEPSRHVTDDGFERTFQVNVLAPYLLTGMLLPRLATTASSDDESKHDEDVRILNVASISQLPHVNFDNINAEQKFTSHEAYCHSKTMMKLFSFELHERISRAVELSSYDELGDHDYFAMKTGCTELATAGARGLGSVLTMTCDPGTVNTKMLLAGWGPCGVETFDANDQFELLTDAKYRDEVKSHGAYHVNRTVRQRPGEDTKEERERLWRVLEESTGFEYPI</sequence>
<dbReference type="Pfam" id="PF00106">
    <property type="entry name" value="adh_short"/>
    <property type="match status" value="1"/>
</dbReference>
<dbReference type="GO" id="GO:0016491">
    <property type="term" value="F:oxidoreductase activity"/>
    <property type="evidence" value="ECO:0007669"/>
    <property type="project" value="UniProtKB-KW"/>
</dbReference>
<dbReference type="AlphaFoldDB" id="C1EA91"/>
<comment type="similarity">
    <text evidence="1">Belongs to the short-chain dehydrogenases/reductases (SDR) family.</text>
</comment>
<evidence type="ECO:0000256" key="1">
    <source>
        <dbReference type="ARBA" id="ARBA00006484"/>
    </source>
</evidence>
<evidence type="ECO:0000313" key="4">
    <source>
        <dbReference type="Proteomes" id="UP000002009"/>
    </source>
</evidence>
<dbReference type="PANTHER" id="PTHR24320:SF148">
    <property type="entry name" value="NAD(P)-BINDING ROSSMANN-FOLD SUPERFAMILY PROTEIN"/>
    <property type="match status" value="1"/>
</dbReference>
<dbReference type="PANTHER" id="PTHR24320">
    <property type="entry name" value="RETINOL DEHYDROGENASE"/>
    <property type="match status" value="1"/>
</dbReference>
<dbReference type="OrthoDB" id="191139at2759"/>
<reference evidence="3 4" key="1">
    <citation type="journal article" date="2009" name="Science">
        <title>Green evolution and dynamic adaptations revealed by genomes of the marine picoeukaryotes Micromonas.</title>
        <authorList>
            <person name="Worden A.Z."/>
            <person name="Lee J.H."/>
            <person name="Mock T."/>
            <person name="Rouze P."/>
            <person name="Simmons M.P."/>
            <person name="Aerts A.L."/>
            <person name="Allen A.E."/>
            <person name="Cuvelier M.L."/>
            <person name="Derelle E."/>
            <person name="Everett M.V."/>
            <person name="Foulon E."/>
            <person name="Grimwood J."/>
            <person name="Gundlach H."/>
            <person name="Henrissat B."/>
            <person name="Napoli C."/>
            <person name="McDonald S.M."/>
            <person name="Parker M.S."/>
            <person name="Rombauts S."/>
            <person name="Salamov A."/>
            <person name="Von Dassow P."/>
            <person name="Badger J.H."/>
            <person name="Coutinho P.M."/>
            <person name="Demir E."/>
            <person name="Dubchak I."/>
            <person name="Gentemann C."/>
            <person name="Eikrem W."/>
            <person name="Gready J.E."/>
            <person name="John U."/>
            <person name="Lanier W."/>
            <person name="Lindquist E.A."/>
            <person name="Lucas S."/>
            <person name="Mayer K.F."/>
            <person name="Moreau H."/>
            <person name="Not F."/>
            <person name="Otillar R."/>
            <person name="Panaud O."/>
            <person name="Pangilinan J."/>
            <person name="Paulsen I."/>
            <person name="Piegu B."/>
            <person name="Poliakov A."/>
            <person name="Robbens S."/>
            <person name="Schmutz J."/>
            <person name="Toulza E."/>
            <person name="Wyss T."/>
            <person name="Zelensky A."/>
            <person name="Zhou K."/>
            <person name="Armbrust E.V."/>
            <person name="Bhattacharya D."/>
            <person name="Goodenough U.W."/>
            <person name="Van de Peer Y."/>
            <person name="Grigoriev I.V."/>
        </authorList>
    </citation>
    <scope>NUCLEOTIDE SEQUENCE [LARGE SCALE GENOMIC DNA]</scope>
    <source>
        <strain evidence="4">RCC299 / NOUM17</strain>
    </source>
</reference>
<gene>
    <name evidence="3" type="ORF">MICPUN_108590</name>
</gene>
<dbReference type="InterPro" id="IPR036291">
    <property type="entry name" value="NAD(P)-bd_dom_sf"/>
</dbReference>
<dbReference type="PRINTS" id="PR00081">
    <property type="entry name" value="GDHRDH"/>
</dbReference>
<dbReference type="EMBL" id="CP001328">
    <property type="protein sequence ID" value="ACO64817.1"/>
    <property type="molecule type" value="Genomic_DNA"/>
</dbReference>
<evidence type="ECO:0000313" key="3">
    <source>
        <dbReference type="EMBL" id="ACO64817.1"/>
    </source>
</evidence>
<dbReference type="RefSeq" id="XP_002503559.1">
    <property type="nucleotide sequence ID" value="XM_002503513.1"/>
</dbReference>
<evidence type="ECO:0000256" key="2">
    <source>
        <dbReference type="ARBA" id="ARBA00023002"/>
    </source>
</evidence>
<protein>
    <submittedName>
        <fullName evidence="3">Uncharacterized protein</fullName>
    </submittedName>
</protein>
<name>C1EA91_MICCC</name>
<dbReference type="OMA" id="WGRCGIE"/>
<keyword evidence="2" id="KW-0560">Oxidoreductase</keyword>
<dbReference type="KEGG" id="mis:MICPUN_108590"/>
<dbReference type="SUPFAM" id="SSF51735">
    <property type="entry name" value="NAD(P)-binding Rossmann-fold domains"/>
    <property type="match status" value="1"/>
</dbReference>
<dbReference type="Proteomes" id="UP000002009">
    <property type="component" value="Chromosome 7"/>
</dbReference>